<dbReference type="InterPro" id="IPR019791">
    <property type="entry name" value="Haem_peroxidase_animal"/>
</dbReference>
<dbReference type="GO" id="GO:0004601">
    <property type="term" value="F:peroxidase activity"/>
    <property type="evidence" value="ECO:0007669"/>
    <property type="project" value="UniProtKB-KW"/>
</dbReference>
<keyword evidence="2" id="KW-0964">Secreted</keyword>
<reference evidence="7" key="1">
    <citation type="submission" date="2021-11" db="EMBL/GenBank/DDBJ databases">
        <authorList>
            <person name="Schell T."/>
        </authorList>
    </citation>
    <scope>NUCLEOTIDE SEQUENCE</scope>
    <source>
        <strain evidence="7">M5</strain>
    </source>
</reference>
<name>A0A8J2WJH0_9CRUS</name>
<dbReference type="PRINTS" id="PR00457">
    <property type="entry name" value="ANPEROXIDASE"/>
</dbReference>
<dbReference type="PANTHER" id="PTHR11475:SF141">
    <property type="entry name" value="CARDINAL"/>
    <property type="match status" value="1"/>
</dbReference>
<comment type="subcellular location">
    <subcellularLocation>
        <location evidence="1">Secreted</location>
    </subcellularLocation>
</comment>
<evidence type="ECO:0000256" key="1">
    <source>
        <dbReference type="ARBA" id="ARBA00004613"/>
    </source>
</evidence>
<accession>A0A8J2WJH0</accession>
<dbReference type="Gene3D" id="1.10.640.10">
    <property type="entry name" value="Haem peroxidase domain superfamily, animal type"/>
    <property type="match status" value="1"/>
</dbReference>
<dbReference type="Proteomes" id="UP000789390">
    <property type="component" value="Unassembled WGS sequence"/>
</dbReference>
<keyword evidence="5" id="KW-0479">Metal-binding</keyword>
<dbReference type="EMBL" id="CAKKLH010000046">
    <property type="protein sequence ID" value="CAH0100958.1"/>
    <property type="molecule type" value="Genomic_DNA"/>
</dbReference>
<keyword evidence="6" id="KW-1133">Transmembrane helix</keyword>
<keyword evidence="4" id="KW-0732">Signal</keyword>
<keyword evidence="6" id="KW-0812">Transmembrane</keyword>
<dbReference type="InterPro" id="IPR010255">
    <property type="entry name" value="Haem_peroxidase_sf"/>
</dbReference>
<dbReference type="AlphaFoldDB" id="A0A8J2WJH0"/>
<keyword evidence="5" id="KW-0408">Iron</keyword>
<feature type="transmembrane region" description="Helical" evidence="6">
    <location>
        <begin position="39"/>
        <end position="61"/>
    </location>
</feature>
<evidence type="ECO:0008006" key="9">
    <source>
        <dbReference type="Google" id="ProtNLM"/>
    </source>
</evidence>
<keyword evidence="5" id="KW-0349">Heme</keyword>
<evidence type="ECO:0000256" key="3">
    <source>
        <dbReference type="ARBA" id="ARBA00022559"/>
    </source>
</evidence>
<evidence type="ECO:0000256" key="4">
    <source>
        <dbReference type="ARBA" id="ARBA00022729"/>
    </source>
</evidence>
<dbReference type="GO" id="GO:0005576">
    <property type="term" value="C:extracellular region"/>
    <property type="evidence" value="ECO:0007669"/>
    <property type="project" value="UniProtKB-SubCell"/>
</dbReference>
<dbReference type="SUPFAM" id="SSF48113">
    <property type="entry name" value="Heme-dependent peroxidases"/>
    <property type="match status" value="1"/>
</dbReference>
<evidence type="ECO:0000313" key="8">
    <source>
        <dbReference type="Proteomes" id="UP000789390"/>
    </source>
</evidence>
<keyword evidence="3" id="KW-0560">Oxidoreductase</keyword>
<evidence type="ECO:0000256" key="5">
    <source>
        <dbReference type="PIRSR" id="PIRSR619791-2"/>
    </source>
</evidence>
<dbReference type="OrthoDB" id="823504at2759"/>
<evidence type="ECO:0000256" key="2">
    <source>
        <dbReference type="ARBA" id="ARBA00022525"/>
    </source>
</evidence>
<dbReference type="CDD" id="cd09823">
    <property type="entry name" value="peroxinectin_like"/>
    <property type="match status" value="1"/>
</dbReference>
<comment type="caution">
    <text evidence="7">The sequence shown here is derived from an EMBL/GenBank/DDBJ whole genome shotgun (WGS) entry which is preliminary data.</text>
</comment>
<evidence type="ECO:0000256" key="6">
    <source>
        <dbReference type="SAM" id="Phobius"/>
    </source>
</evidence>
<keyword evidence="6" id="KW-0472">Membrane</keyword>
<feature type="binding site" description="axial binding residue" evidence="5">
    <location>
        <position position="544"/>
    </location>
    <ligand>
        <name>heme b</name>
        <dbReference type="ChEBI" id="CHEBI:60344"/>
    </ligand>
    <ligandPart>
        <name>Fe</name>
        <dbReference type="ChEBI" id="CHEBI:18248"/>
    </ligandPart>
</feature>
<gene>
    <name evidence="7" type="ORF">DGAL_LOCUS3247</name>
</gene>
<proteinExistence type="predicted"/>
<organism evidence="7 8">
    <name type="scientific">Daphnia galeata</name>
    <dbReference type="NCBI Taxonomy" id="27404"/>
    <lineage>
        <taxon>Eukaryota</taxon>
        <taxon>Metazoa</taxon>
        <taxon>Ecdysozoa</taxon>
        <taxon>Arthropoda</taxon>
        <taxon>Crustacea</taxon>
        <taxon>Branchiopoda</taxon>
        <taxon>Diplostraca</taxon>
        <taxon>Cladocera</taxon>
        <taxon>Anomopoda</taxon>
        <taxon>Daphniidae</taxon>
        <taxon>Daphnia</taxon>
    </lineage>
</organism>
<dbReference type="Pfam" id="PF03098">
    <property type="entry name" value="An_peroxidase"/>
    <property type="match status" value="1"/>
</dbReference>
<sequence length="795" mass="90567">MSELDPLCGYTEEAGSRTPTYNHYNRMKKSLAGRRNCKIATFSIVMVAISLIVATVFLFVIDGEPDSGTVTDTPIALDPDQPLLQVSFPIRGRSKEFKKIDTASWEPEATPTIDMELLKECHTKGLDEVNRRKMMEKTLVEPEGPAFYQQKSTALNEEAVNWIQSGVMAETTLRCLKENQIDLEELKKSDWRYLQEQWPQCGKGQSPFGEFKCSAKDKYRWMDGMCNNLQHQHWGSALQAFRRILPAEYEDGYSVPKPSFPSGIHPPGRQVSICMQNATNQLDEPRLSMLFVHFAHFLDHDMSNIAAYKGANRTAIPCCGPVESRHPECFALELKSNDPFYKEKGLMCMDFVRSAPAPKCQIGVREQLNQASSYIDLSNVYSTTEKDEHGLRDIAGGYLRSPTEPDGRYMLLRSKNPNDGCNRPDMMEANTPCFVSGDLRVNEFIGLTNMNQIWMREHNRVTDFFIKINGHWSDERLYQETRRVVIAEMQHVVYNEFVPLLIGEKLTKSLELSPLKEGYFYGYDDTLDAGVSNSFASAAFRFYHSMMKDLVAFEQTGSGVTEFAPLHTMLYNPFSLWQFGKNDELIRGSAAQNPRPIHTSFSAEVANHLFQRENASFGFDLFAFNIQRGRDHGLPPYYKWREICNLPPTNNFTQMKEFFRPHSLELIQRFYVDATHLDLFTGMLAENPLPDGLLGPTASCIIADQFVRAKRGDRFWYETADPLLRFTPGQLASIRDVTLARVLCENGDALDLIQDRALEAVSETNPRKHCAGYQIPRLDLTRWHEAKPEAPSSNH</sequence>
<dbReference type="GO" id="GO:0046872">
    <property type="term" value="F:metal ion binding"/>
    <property type="evidence" value="ECO:0007669"/>
    <property type="project" value="UniProtKB-KW"/>
</dbReference>
<dbReference type="InterPro" id="IPR037120">
    <property type="entry name" value="Haem_peroxidase_sf_animal"/>
</dbReference>
<keyword evidence="8" id="KW-1185">Reference proteome</keyword>
<evidence type="ECO:0000313" key="7">
    <source>
        <dbReference type="EMBL" id="CAH0100958.1"/>
    </source>
</evidence>
<dbReference type="PANTHER" id="PTHR11475">
    <property type="entry name" value="OXIDASE/PEROXIDASE"/>
    <property type="match status" value="1"/>
</dbReference>
<keyword evidence="3" id="KW-0575">Peroxidase</keyword>
<protein>
    <recommendedName>
        <fullName evidence="9">Chorion peroxidase</fullName>
    </recommendedName>
</protein>
<dbReference type="GO" id="GO:0006979">
    <property type="term" value="P:response to oxidative stress"/>
    <property type="evidence" value="ECO:0007669"/>
    <property type="project" value="InterPro"/>
</dbReference>
<dbReference type="FunFam" id="1.10.640.10:FF:000003">
    <property type="entry name" value="chorion peroxidase"/>
    <property type="match status" value="1"/>
</dbReference>
<dbReference type="PROSITE" id="PS50292">
    <property type="entry name" value="PEROXIDASE_3"/>
    <property type="match status" value="1"/>
</dbReference>
<dbReference type="GO" id="GO:0020037">
    <property type="term" value="F:heme binding"/>
    <property type="evidence" value="ECO:0007669"/>
    <property type="project" value="InterPro"/>
</dbReference>